<proteinExistence type="predicted"/>
<dbReference type="RefSeq" id="WP_130807418.1">
    <property type="nucleotide sequence ID" value="NZ_QXXA01000001.1"/>
</dbReference>
<gene>
    <name evidence="1" type="ORF">D3Z33_01105</name>
</gene>
<name>A0A845QTB6_9CLOT</name>
<dbReference type="Proteomes" id="UP000467132">
    <property type="component" value="Unassembled WGS sequence"/>
</dbReference>
<evidence type="ECO:0000313" key="2">
    <source>
        <dbReference type="Proteomes" id="UP000467132"/>
    </source>
</evidence>
<comment type="caution">
    <text evidence="1">The sequence shown here is derived from an EMBL/GenBank/DDBJ whole genome shotgun (WGS) entry which is preliminary data.</text>
</comment>
<keyword evidence="2" id="KW-1185">Reference proteome</keyword>
<accession>A0A845QTB6</accession>
<reference evidence="1 2" key="1">
    <citation type="submission" date="2018-08" db="EMBL/GenBank/DDBJ databases">
        <title>Murine metabolic-syndrome-specific gut microbial biobank.</title>
        <authorList>
            <person name="Liu C."/>
        </authorList>
    </citation>
    <scope>NUCLEOTIDE SEQUENCE [LARGE SCALE GENOMIC DNA]</scope>
    <source>
        <strain evidence="1 2">583</strain>
    </source>
</reference>
<dbReference type="AlphaFoldDB" id="A0A845QTB6"/>
<evidence type="ECO:0000313" key="1">
    <source>
        <dbReference type="EMBL" id="NBI05451.1"/>
    </source>
</evidence>
<sequence length="29" mass="3439">MAYAQLFWHIFELTGSVNAYLMYKNLSIN</sequence>
<dbReference type="EMBL" id="QXXA01000001">
    <property type="protein sequence ID" value="NBI05451.1"/>
    <property type="molecule type" value="Genomic_DNA"/>
</dbReference>
<organism evidence="1 2">
    <name type="scientific">Senegalia massiliensis</name>
    <dbReference type="NCBI Taxonomy" id="1720316"/>
    <lineage>
        <taxon>Bacteria</taxon>
        <taxon>Bacillati</taxon>
        <taxon>Bacillota</taxon>
        <taxon>Clostridia</taxon>
        <taxon>Eubacteriales</taxon>
        <taxon>Clostridiaceae</taxon>
        <taxon>Senegalia</taxon>
    </lineage>
</organism>
<protein>
    <submittedName>
        <fullName evidence="1">YqzL family protein</fullName>
    </submittedName>
</protein>